<gene>
    <name evidence="2" type="ORF">MNBD_ALPHA11-1939</name>
</gene>
<accession>A0A3B0TU13</accession>
<feature type="domain" description="SH3b" evidence="1">
    <location>
        <begin position="20"/>
        <end position="87"/>
    </location>
</feature>
<evidence type="ECO:0000259" key="1">
    <source>
        <dbReference type="PROSITE" id="PS51781"/>
    </source>
</evidence>
<name>A0A3B0TU13_9ZZZZ</name>
<dbReference type="SMART" id="SM00287">
    <property type="entry name" value="SH3b"/>
    <property type="match status" value="1"/>
</dbReference>
<proteinExistence type="predicted"/>
<dbReference type="AlphaFoldDB" id="A0A3B0TU13"/>
<dbReference type="InterPro" id="IPR036028">
    <property type="entry name" value="SH3-like_dom_sf"/>
</dbReference>
<dbReference type="InterPro" id="IPR052354">
    <property type="entry name" value="Cell_Wall_Dynamics_Protein"/>
</dbReference>
<organism evidence="2">
    <name type="scientific">hydrothermal vent metagenome</name>
    <dbReference type="NCBI Taxonomy" id="652676"/>
    <lineage>
        <taxon>unclassified sequences</taxon>
        <taxon>metagenomes</taxon>
        <taxon>ecological metagenomes</taxon>
    </lineage>
</organism>
<sequence>MKTPKFLNVIVAATFMLVASTIAAFAVPATATTGVNVRSGPGTGFGIVDTLHAGEAVNVTECQGGWCYVEKSGPDGWVSGNYLQAAAAPAAPAPSSAANDAAAAAAINVFGTIAGAVIGNI</sequence>
<dbReference type="SUPFAM" id="SSF50044">
    <property type="entry name" value="SH3-domain"/>
    <property type="match status" value="1"/>
</dbReference>
<dbReference type="Gene3D" id="2.30.30.40">
    <property type="entry name" value="SH3 Domains"/>
    <property type="match status" value="1"/>
</dbReference>
<dbReference type="PANTHER" id="PTHR34408:SF1">
    <property type="entry name" value="GLYCOSYL HYDROLASE FAMILY 19 DOMAIN-CONTAINING PROTEIN HI_1415"/>
    <property type="match status" value="1"/>
</dbReference>
<evidence type="ECO:0000313" key="2">
    <source>
        <dbReference type="EMBL" id="VAW22095.1"/>
    </source>
</evidence>
<dbReference type="EMBL" id="UOEQ01000396">
    <property type="protein sequence ID" value="VAW22095.1"/>
    <property type="molecule type" value="Genomic_DNA"/>
</dbReference>
<reference evidence="2" key="1">
    <citation type="submission" date="2018-06" db="EMBL/GenBank/DDBJ databases">
        <authorList>
            <person name="Zhirakovskaya E."/>
        </authorList>
    </citation>
    <scope>NUCLEOTIDE SEQUENCE</scope>
</reference>
<dbReference type="Pfam" id="PF08239">
    <property type="entry name" value="SH3_3"/>
    <property type="match status" value="1"/>
</dbReference>
<protein>
    <recommendedName>
        <fullName evidence="1">SH3b domain-containing protein</fullName>
    </recommendedName>
</protein>
<feature type="non-terminal residue" evidence="2">
    <location>
        <position position="121"/>
    </location>
</feature>
<dbReference type="InterPro" id="IPR003646">
    <property type="entry name" value="SH3-like_bac-type"/>
</dbReference>
<dbReference type="PROSITE" id="PS51781">
    <property type="entry name" value="SH3B"/>
    <property type="match status" value="1"/>
</dbReference>
<dbReference type="PANTHER" id="PTHR34408">
    <property type="entry name" value="FAMILY PROTEIN, PUTATIVE-RELATED"/>
    <property type="match status" value="1"/>
</dbReference>